<sequence>MDSPGVSPSTLSKHGFNNIPPRTREERQAHHDHDTLEKQRLAARRGGHFHYSGQSDPVSAPEGSLAYADEHERFDRVDPADDEHVRRQRELERKAAILDKKRGEGMAREEARWAGMEEQLERATIREAVKRETVGNRRNAPSVAYNPITLAYSDNLDGVRLKVVDDTVKYHAAVRASNLYERSHIERFNIVTGEELPQPIRVPSKPAVPELLVRSGKI</sequence>
<feature type="region of interest" description="Disordered" evidence="1">
    <location>
        <begin position="1"/>
        <end position="63"/>
    </location>
</feature>
<dbReference type="OMA" id="RETKKWE"/>
<evidence type="ECO:0000256" key="1">
    <source>
        <dbReference type="SAM" id="MobiDB-lite"/>
    </source>
</evidence>
<protein>
    <submittedName>
        <fullName evidence="2">Uncharacterized protein</fullName>
    </submittedName>
</protein>
<dbReference type="OrthoDB" id="568015at2759"/>
<dbReference type="STRING" id="105231.A0A1Y1I6Q8"/>
<evidence type="ECO:0000313" key="2">
    <source>
        <dbReference type="EMBL" id="GAQ83788.1"/>
    </source>
</evidence>
<reference evidence="2 3" key="1">
    <citation type="journal article" date="2014" name="Nat. Commun.">
        <title>Klebsormidium flaccidum genome reveals primary factors for plant terrestrial adaptation.</title>
        <authorList>
            <person name="Hori K."/>
            <person name="Maruyama F."/>
            <person name="Fujisawa T."/>
            <person name="Togashi T."/>
            <person name="Yamamoto N."/>
            <person name="Seo M."/>
            <person name="Sato S."/>
            <person name="Yamada T."/>
            <person name="Mori H."/>
            <person name="Tajima N."/>
            <person name="Moriyama T."/>
            <person name="Ikeuchi M."/>
            <person name="Watanabe M."/>
            <person name="Wada H."/>
            <person name="Kobayashi K."/>
            <person name="Saito M."/>
            <person name="Masuda T."/>
            <person name="Sasaki-Sekimoto Y."/>
            <person name="Mashiguchi K."/>
            <person name="Awai K."/>
            <person name="Shimojima M."/>
            <person name="Masuda S."/>
            <person name="Iwai M."/>
            <person name="Nobusawa T."/>
            <person name="Narise T."/>
            <person name="Kondo S."/>
            <person name="Saito H."/>
            <person name="Sato R."/>
            <person name="Murakawa M."/>
            <person name="Ihara Y."/>
            <person name="Oshima-Yamada Y."/>
            <person name="Ohtaka K."/>
            <person name="Satoh M."/>
            <person name="Sonobe K."/>
            <person name="Ishii M."/>
            <person name="Ohtani R."/>
            <person name="Kanamori-Sato M."/>
            <person name="Honoki R."/>
            <person name="Miyazaki D."/>
            <person name="Mochizuki H."/>
            <person name="Umetsu J."/>
            <person name="Higashi K."/>
            <person name="Shibata D."/>
            <person name="Kamiya Y."/>
            <person name="Sato N."/>
            <person name="Nakamura Y."/>
            <person name="Tabata S."/>
            <person name="Ida S."/>
            <person name="Kurokawa K."/>
            <person name="Ohta H."/>
        </authorList>
    </citation>
    <scope>NUCLEOTIDE SEQUENCE [LARGE SCALE GENOMIC DNA]</scope>
    <source>
        <strain evidence="2 3">NIES-2285</strain>
    </source>
</reference>
<gene>
    <name evidence="2" type="ORF">KFL_001620060</name>
</gene>
<proteinExistence type="predicted"/>
<dbReference type="AlphaFoldDB" id="A0A1Y1I6Q8"/>
<organism evidence="2 3">
    <name type="scientific">Klebsormidium nitens</name>
    <name type="common">Green alga</name>
    <name type="synonym">Ulothrix nitens</name>
    <dbReference type="NCBI Taxonomy" id="105231"/>
    <lineage>
        <taxon>Eukaryota</taxon>
        <taxon>Viridiplantae</taxon>
        <taxon>Streptophyta</taxon>
        <taxon>Klebsormidiophyceae</taxon>
        <taxon>Klebsormidiales</taxon>
        <taxon>Klebsormidiaceae</taxon>
        <taxon>Klebsormidium</taxon>
    </lineage>
</organism>
<feature type="compositionally biased region" description="Polar residues" evidence="1">
    <location>
        <begin position="1"/>
        <end position="12"/>
    </location>
</feature>
<dbReference type="Proteomes" id="UP000054558">
    <property type="component" value="Unassembled WGS sequence"/>
</dbReference>
<dbReference type="EMBL" id="DF237111">
    <property type="protein sequence ID" value="GAQ83788.1"/>
    <property type="molecule type" value="Genomic_DNA"/>
</dbReference>
<evidence type="ECO:0000313" key="3">
    <source>
        <dbReference type="Proteomes" id="UP000054558"/>
    </source>
</evidence>
<accession>A0A1Y1I6Q8</accession>
<name>A0A1Y1I6Q8_KLENI</name>
<feature type="compositionally biased region" description="Basic and acidic residues" evidence="1">
    <location>
        <begin position="22"/>
        <end position="40"/>
    </location>
</feature>
<keyword evidence="3" id="KW-1185">Reference proteome</keyword>